<gene>
    <name evidence="2" type="ORF">NQ314_009916</name>
</gene>
<protein>
    <recommendedName>
        <fullName evidence="1">MADF domain-containing protein</fullName>
    </recommendedName>
</protein>
<dbReference type="EMBL" id="JANEYF010002734">
    <property type="protein sequence ID" value="KAJ8942854.1"/>
    <property type="molecule type" value="Genomic_DNA"/>
</dbReference>
<accession>A0AAV8XWJ0</accession>
<evidence type="ECO:0000259" key="1">
    <source>
        <dbReference type="Pfam" id="PF10545"/>
    </source>
</evidence>
<name>A0AAV8XWJ0_9CUCU</name>
<dbReference type="Pfam" id="PF10545">
    <property type="entry name" value="MADF_DNA_bdg"/>
    <property type="match status" value="1"/>
</dbReference>
<dbReference type="AlphaFoldDB" id="A0AAV8XWJ0"/>
<reference evidence="2" key="1">
    <citation type="journal article" date="2023" name="Insect Mol. Biol.">
        <title>Genome sequencing provides insights into the evolution of gene families encoding plant cell wall-degrading enzymes in longhorned beetles.</title>
        <authorList>
            <person name="Shin N.R."/>
            <person name="Okamura Y."/>
            <person name="Kirsch R."/>
            <person name="Pauchet Y."/>
        </authorList>
    </citation>
    <scope>NUCLEOTIDE SEQUENCE</scope>
    <source>
        <strain evidence="2">RBIC_L_NR</strain>
    </source>
</reference>
<evidence type="ECO:0000313" key="3">
    <source>
        <dbReference type="Proteomes" id="UP001162156"/>
    </source>
</evidence>
<feature type="domain" description="MADF" evidence="1">
    <location>
        <begin position="17"/>
        <end position="55"/>
    </location>
</feature>
<comment type="caution">
    <text evidence="2">The sequence shown here is derived from an EMBL/GenBank/DDBJ whole genome shotgun (WGS) entry which is preliminary data.</text>
</comment>
<proteinExistence type="predicted"/>
<keyword evidence="3" id="KW-1185">Reference proteome</keyword>
<dbReference type="Proteomes" id="UP001162156">
    <property type="component" value="Unassembled WGS sequence"/>
</dbReference>
<organism evidence="2 3">
    <name type="scientific">Rhamnusium bicolor</name>
    <dbReference type="NCBI Taxonomy" id="1586634"/>
    <lineage>
        <taxon>Eukaryota</taxon>
        <taxon>Metazoa</taxon>
        <taxon>Ecdysozoa</taxon>
        <taxon>Arthropoda</taxon>
        <taxon>Hexapoda</taxon>
        <taxon>Insecta</taxon>
        <taxon>Pterygota</taxon>
        <taxon>Neoptera</taxon>
        <taxon>Endopterygota</taxon>
        <taxon>Coleoptera</taxon>
        <taxon>Polyphaga</taxon>
        <taxon>Cucujiformia</taxon>
        <taxon>Chrysomeloidea</taxon>
        <taxon>Cerambycidae</taxon>
        <taxon>Lepturinae</taxon>
        <taxon>Rhagiini</taxon>
        <taxon>Rhamnusium</taxon>
    </lineage>
</organism>
<evidence type="ECO:0000313" key="2">
    <source>
        <dbReference type="EMBL" id="KAJ8942854.1"/>
    </source>
</evidence>
<sequence>MSSFCSSIIIMPTEIKLVGEIEKHECLYNYKLAEYSRKDVTEKAWREVATKTNLSGKEYMFLLICKVIHNNYIAMEEVYEVL</sequence>
<dbReference type="InterPro" id="IPR006578">
    <property type="entry name" value="MADF-dom"/>
</dbReference>